<evidence type="ECO:0000259" key="11">
    <source>
        <dbReference type="PROSITE" id="PS50109"/>
    </source>
</evidence>
<dbReference type="SMART" id="SM00911">
    <property type="entry name" value="HWE_HK"/>
    <property type="match status" value="1"/>
</dbReference>
<dbReference type="GO" id="GO:0004673">
    <property type="term" value="F:protein histidine kinase activity"/>
    <property type="evidence" value="ECO:0007669"/>
    <property type="project" value="UniProtKB-EC"/>
</dbReference>
<keyword evidence="10" id="KW-0157">Chromophore</keyword>
<keyword evidence="7" id="KW-0547">Nucleotide-binding</keyword>
<dbReference type="InterPro" id="IPR003594">
    <property type="entry name" value="HATPase_dom"/>
</dbReference>
<dbReference type="Pfam" id="PF02518">
    <property type="entry name" value="HATPase_c"/>
    <property type="match status" value="1"/>
</dbReference>
<dbReference type="RefSeq" id="WP_198916540.1">
    <property type="nucleotide sequence ID" value="NZ_JAEKPD010000010.1"/>
</dbReference>
<dbReference type="EC" id="2.7.13.3" evidence="2"/>
<protein>
    <recommendedName>
        <fullName evidence="2">histidine kinase</fullName>
        <ecNumber evidence="2">2.7.13.3</ecNumber>
    </recommendedName>
</protein>
<evidence type="ECO:0000256" key="5">
    <source>
        <dbReference type="ARBA" id="ARBA00022643"/>
    </source>
</evidence>
<keyword evidence="6" id="KW-0808">Transferase</keyword>
<proteinExistence type="predicted"/>
<dbReference type="SUPFAM" id="SSF55785">
    <property type="entry name" value="PYP-like sensor domain (PAS domain)"/>
    <property type="match status" value="1"/>
</dbReference>
<dbReference type="PANTHER" id="PTHR47429:SF2">
    <property type="entry name" value="PROTEIN TWIN LOV 1"/>
    <property type="match status" value="1"/>
</dbReference>
<dbReference type="EMBL" id="JAEKPD010000010">
    <property type="protein sequence ID" value="MBJ3763360.1"/>
    <property type="molecule type" value="Genomic_DNA"/>
</dbReference>
<dbReference type="Gene3D" id="3.30.450.20">
    <property type="entry name" value="PAS domain"/>
    <property type="match status" value="1"/>
</dbReference>
<keyword evidence="9" id="KW-0067">ATP-binding</keyword>
<evidence type="ECO:0000313" key="13">
    <source>
        <dbReference type="EMBL" id="MBJ3763360.1"/>
    </source>
</evidence>
<evidence type="ECO:0000256" key="4">
    <source>
        <dbReference type="ARBA" id="ARBA00022630"/>
    </source>
</evidence>
<feature type="domain" description="Histidine kinase" evidence="11">
    <location>
        <begin position="147"/>
        <end position="366"/>
    </location>
</feature>
<accession>A0A934IH92</accession>
<evidence type="ECO:0000259" key="12">
    <source>
        <dbReference type="PROSITE" id="PS50113"/>
    </source>
</evidence>
<dbReference type="InterPro" id="IPR000700">
    <property type="entry name" value="PAS-assoc_C"/>
</dbReference>
<dbReference type="PROSITE" id="PS50113">
    <property type="entry name" value="PAC"/>
    <property type="match status" value="1"/>
</dbReference>
<dbReference type="InterPro" id="IPR011495">
    <property type="entry name" value="Sig_transdc_His_kin_sub2_dim/P"/>
</dbReference>
<dbReference type="InterPro" id="IPR036890">
    <property type="entry name" value="HATPase_C_sf"/>
</dbReference>
<comment type="caution">
    <text evidence="13">The sequence shown here is derived from an EMBL/GenBank/DDBJ whole genome shotgun (WGS) entry which is preliminary data.</text>
</comment>
<comment type="catalytic activity">
    <reaction evidence="1">
        <text>ATP + protein L-histidine = ADP + protein N-phospho-L-histidine.</text>
        <dbReference type="EC" id="2.7.13.3"/>
    </reaction>
</comment>
<dbReference type="AlphaFoldDB" id="A0A934IH92"/>
<dbReference type="InterPro" id="IPR011102">
    <property type="entry name" value="Sig_transdc_His_kinase_HWE"/>
</dbReference>
<evidence type="ECO:0000256" key="1">
    <source>
        <dbReference type="ARBA" id="ARBA00000085"/>
    </source>
</evidence>
<evidence type="ECO:0000256" key="2">
    <source>
        <dbReference type="ARBA" id="ARBA00012438"/>
    </source>
</evidence>
<keyword evidence="8" id="KW-0418">Kinase</keyword>
<dbReference type="Pfam" id="PF13426">
    <property type="entry name" value="PAS_9"/>
    <property type="match status" value="1"/>
</dbReference>
<evidence type="ECO:0000313" key="14">
    <source>
        <dbReference type="Proteomes" id="UP000642488"/>
    </source>
</evidence>
<dbReference type="Proteomes" id="UP000642488">
    <property type="component" value="Unassembled WGS sequence"/>
</dbReference>
<evidence type="ECO:0000256" key="3">
    <source>
        <dbReference type="ARBA" id="ARBA00022553"/>
    </source>
</evidence>
<dbReference type="NCBIfam" id="TIGR00229">
    <property type="entry name" value="sensory_box"/>
    <property type="match status" value="1"/>
</dbReference>
<dbReference type="Gene3D" id="3.30.565.10">
    <property type="entry name" value="Histidine kinase-like ATPase, C-terminal domain"/>
    <property type="match status" value="1"/>
</dbReference>
<dbReference type="PROSITE" id="PS50109">
    <property type="entry name" value="HIS_KIN"/>
    <property type="match status" value="1"/>
</dbReference>
<dbReference type="InterPro" id="IPR000014">
    <property type="entry name" value="PAS"/>
</dbReference>
<evidence type="ECO:0000256" key="8">
    <source>
        <dbReference type="ARBA" id="ARBA00022777"/>
    </source>
</evidence>
<gene>
    <name evidence="13" type="ORF">ILP92_11450</name>
</gene>
<keyword evidence="5" id="KW-0288">FMN</keyword>
<dbReference type="Pfam" id="PF07568">
    <property type="entry name" value="HisKA_2"/>
    <property type="match status" value="1"/>
</dbReference>
<keyword evidence="4" id="KW-0285">Flavoprotein</keyword>
<dbReference type="CDD" id="cd00130">
    <property type="entry name" value="PAS"/>
    <property type="match status" value="1"/>
</dbReference>
<evidence type="ECO:0000256" key="6">
    <source>
        <dbReference type="ARBA" id="ARBA00022679"/>
    </source>
</evidence>
<dbReference type="InterPro" id="IPR005467">
    <property type="entry name" value="His_kinase_dom"/>
</dbReference>
<dbReference type="GO" id="GO:0005524">
    <property type="term" value="F:ATP binding"/>
    <property type="evidence" value="ECO:0007669"/>
    <property type="project" value="UniProtKB-KW"/>
</dbReference>
<evidence type="ECO:0000256" key="7">
    <source>
        <dbReference type="ARBA" id="ARBA00022741"/>
    </source>
</evidence>
<feature type="domain" description="PAC" evidence="12">
    <location>
        <begin position="85"/>
        <end position="139"/>
    </location>
</feature>
<dbReference type="PANTHER" id="PTHR47429">
    <property type="entry name" value="PROTEIN TWIN LOV 1"/>
    <property type="match status" value="1"/>
</dbReference>
<evidence type="ECO:0000256" key="9">
    <source>
        <dbReference type="ARBA" id="ARBA00022840"/>
    </source>
</evidence>
<evidence type="ECO:0000256" key="10">
    <source>
        <dbReference type="ARBA" id="ARBA00022991"/>
    </source>
</evidence>
<sequence>MSAEESGYWSRQDELQEAVSKLPVAMVLTNPNLPDNPIIYVNRAFEEVTYYSSEFAVGRNCRFLQGPDTDPADVAKLRDAIAAGRDVSLDLVNHRADGSPFQNRLVIAPIFDDNDELEAFIGIQKEIHPELETKAEGRGEQDDMLRELQHRVKNHLAMIVGMIRMQAKREISRESLQSLSHRIQSLALLYEELSPAGVASHGQQTVPAGAYLSRVATTIAALDGRSSIRVNVDCEEVDLPTDLSARLGLMLTEFLTNALEHAFPNDREGVVRVRFQRLTGDAVRLVVEDDGVGMPEDSEWPKNAPTLKEARADLEAEAEDGILDAKTASGIGGSIALGLARSIGGTIDVSRGTIGTVVTLDVDLSQGPS</sequence>
<dbReference type="InterPro" id="IPR035965">
    <property type="entry name" value="PAS-like_dom_sf"/>
</dbReference>
<reference evidence="13" key="1">
    <citation type="submission" date="2020-12" db="EMBL/GenBank/DDBJ databases">
        <title>Bacterial taxonomy.</title>
        <authorList>
            <person name="Pan X."/>
        </authorList>
    </citation>
    <scope>NUCLEOTIDE SEQUENCE</scope>
    <source>
        <strain evidence="13">KCTC 52957</strain>
    </source>
</reference>
<dbReference type="SUPFAM" id="SSF55874">
    <property type="entry name" value="ATPase domain of HSP90 chaperone/DNA topoisomerase II/histidine kinase"/>
    <property type="match status" value="1"/>
</dbReference>
<name>A0A934IH92_9RHOB</name>
<keyword evidence="14" id="KW-1185">Reference proteome</keyword>
<organism evidence="13 14">
    <name type="scientific">Palleronia pontilimi</name>
    <dbReference type="NCBI Taxonomy" id="1964209"/>
    <lineage>
        <taxon>Bacteria</taxon>
        <taxon>Pseudomonadati</taxon>
        <taxon>Pseudomonadota</taxon>
        <taxon>Alphaproteobacteria</taxon>
        <taxon>Rhodobacterales</taxon>
        <taxon>Roseobacteraceae</taxon>
        <taxon>Palleronia</taxon>
    </lineage>
</organism>
<dbReference type="SMART" id="SM00387">
    <property type="entry name" value="HATPase_c"/>
    <property type="match status" value="1"/>
</dbReference>
<keyword evidence="3" id="KW-0597">Phosphoprotein</keyword>